<gene>
    <name evidence="2" type="ORF">GALL_497320</name>
</gene>
<feature type="compositionally biased region" description="Basic and acidic residues" evidence="1">
    <location>
        <begin position="47"/>
        <end position="56"/>
    </location>
</feature>
<feature type="region of interest" description="Disordered" evidence="1">
    <location>
        <begin position="45"/>
        <end position="71"/>
    </location>
</feature>
<reference evidence="2" key="1">
    <citation type="submission" date="2016-10" db="EMBL/GenBank/DDBJ databases">
        <title>Sequence of Gallionella enrichment culture.</title>
        <authorList>
            <person name="Poehlein A."/>
            <person name="Muehling M."/>
            <person name="Daniel R."/>
        </authorList>
    </citation>
    <scope>NUCLEOTIDE SEQUENCE</scope>
</reference>
<feature type="compositionally biased region" description="Basic and acidic residues" evidence="1">
    <location>
        <begin position="291"/>
        <end position="300"/>
    </location>
</feature>
<feature type="region of interest" description="Disordered" evidence="1">
    <location>
        <begin position="287"/>
        <end position="358"/>
    </location>
</feature>
<sequence>MRNILRDDHRIGACPLGQRQADRGNALPLALAVARIVPDPVLGRVGSNDDGRDVLDINRPPVPRRNQDQTDVGNTRQCLAGRDAADDPGFPDLACQERTIGVLHLGDELLQRDAKQRQLLGIRLYPDLLGGGAGDIGQSYTVDLRQLGAQFVGEFVEILVSPALGGRGLRRKRQHGDGDVVDSAPDNQRFGNANRNPVQIGPDLLMNAKDCLVGLRSDQEARSHHHAIVFGLAVDVFYPIDALDDRFQRFGHEFDRVGPAQPVGVDANIDQGNADLGLFLARNNGDCDEADHERGEQEQRRQRRIDRRPGEPPGQSEIHGCTSWSPGRMPDRISRPLGNSGEGRSRPRCTGTSMVRSA</sequence>
<name>A0A1J5PBU4_9ZZZZ</name>
<dbReference type="EMBL" id="MLJW01005174">
    <property type="protein sequence ID" value="OIQ68674.1"/>
    <property type="molecule type" value="Genomic_DNA"/>
</dbReference>
<feature type="compositionally biased region" description="Polar residues" evidence="1">
    <location>
        <begin position="185"/>
        <end position="196"/>
    </location>
</feature>
<protein>
    <submittedName>
        <fullName evidence="2">Uncharacterized protein</fullName>
    </submittedName>
</protein>
<dbReference type="AlphaFoldDB" id="A0A1J5PBU4"/>
<evidence type="ECO:0000256" key="1">
    <source>
        <dbReference type="SAM" id="MobiDB-lite"/>
    </source>
</evidence>
<accession>A0A1J5PBU4</accession>
<comment type="caution">
    <text evidence="2">The sequence shown here is derived from an EMBL/GenBank/DDBJ whole genome shotgun (WGS) entry which is preliminary data.</text>
</comment>
<organism evidence="2">
    <name type="scientific">mine drainage metagenome</name>
    <dbReference type="NCBI Taxonomy" id="410659"/>
    <lineage>
        <taxon>unclassified sequences</taxon>
        <taxon>metagenomes</taxon>
        <taxon>ecological metagenomes</taxon>
    </lineage>
</organism>
<evidence type="ECO:0000313" key="2">
    <source>
        <dbReference type="EMBL" id="OIQ68674.1"/>
    </source>
</evidence>
<proteinExistence type="predicted"/>
<feature type="region of interest" description="Disordered" evidence="1">
    <location>
        <begin position="168"/>
        <end position="196"/>
    </location>
</feature>